<evidence type="ECO:0000313" key="2">
    <source>
        <dbReference type="Proteomes" id="UP000321938"/>
    </source>
</evidence>
<protein>
    <submittedName>
        <fullName evidence="1">DUF1573 domain-containing protein</fullName>
    </submittedName>
</protein>
<dbReference type="AlphaFoldDB" id="A0A5C7B4Z1"/>
<dbReference type="PANTHER" id="PTHR37833:SF1">
    <property type="entry name" value="SIGNAL PEPTIDE PROTEIN"/>
    <property type="match status" value="1"/>
</dbReference>
<dbReference type="EMBL" id="VOSB01000029">
    <property type="protein sequence ID" value="TXE15563.1"/>
    <property type="molecule type" value="Genomic_DNA"/>
</dbReference>
<dbReference type="Pfam" id="PF07610">
    <property type="entry name" value="DUF1573"/>
    <property type="match status" value="1"/>
</dbReference>
<dbReference type="PANTHER" id="PTHR37833">
    <property type="entry name" value="LIPOPROTEIN-RELATED"/>
    <property type="match status" value="1"/>
</dbReference>
<accession>A0A5C7B4Z1</accession>
<sequence>MNFITRKTNSLKSILNVTLVAIVLLFTSLSIAQSQTSGILTFESETIDYGTIEQHADGVRIFSFKNTGHAPIVISNVKTSCGCTVPTYPKTALLPGDSAEISIKYATNRLGKFSKTITVMSNASEGNKTLRIKGDVLKNLDDQ</sequence>
<organism evidence="1 2">
    <name type="scientific">Psychroserpens burtonensis</name>
    <dbReference type="NCBI Taxonomy" id="49278"/>
    <lineage>
        <taxon>Bacteria</taxon>
        <taxon>Pseudomonadati</taxon>
        <taxon>Bacteroidota</taxon>
        <taxon>Flavobacteriia</taxon>
        <taxon>Flavobacteriales</taxon>
        <taxon>Flavobacteriaceae</taxon>
        <taxon>Psychroserpens</taxon>
    </lineage>
</organism>
<proteinExistence type="predicted"/>
<keyword evidence="2" id="KW-1185">Reference proteome</keyword>
<dbReference type="InterPro" id="IPR011467">
    <property type="entry name" value="DUF1573"/>
</dbReference>
<name>A0A5C7B4Z1_9FLAO</name>
<dbReference type="OrthoDB" id="826619at2"/>
<comment type="caution">
    <text evidence="1">The sequence shown here is derived from an EMBL/GenBank/DDBJ whole genome shotgun (WGS) entry which is preliminary data.</text>
</comment>
<dbReference type="InterPro" id="IPR013783">
    <property type="entry name" value="Ig-like_fold"/>
</dbReference>
<evidence type="ECO:0000313" key="1">
    <source>
        <dbReference type="EMBL" id="TXE15563.1"/>
    </source>
</evidence>
<dbReference type="STRING" id="1123037.GCA_000425305_01526"/>
<reference evidence="1 2" key="1">
    <citation type="submission" date="2019-08" db="EMBL/GenBank/DDBJ databases">
        <title>Genome of Psychroserpens burtonensis ACAM 167.</title>
        <authorList>
            <person name="Bowman J.P."/>
        </authorList>
    </citation>
    <scope>NUCLEOTIDE SEQUENCE [LARGE SCALE GENOMIC DNA]</scope>
    <source>
        <strain evidence="1 2">ACAM 167</strain>
    </source>
</reference>
<gene>
    <name evidence="1" type="ORF">ES692_16120</name>
</gene>
<dbReference type="Gene3D" id="2.60.40.10">
    <property type="entry name" value="Immunoglobulins"/>
    <property type="match status" value="1"/>
</dbReference>
<dbReference type="Proteomes" id="UP000321938">
    <property type="component" value="Unassembled WGS sequence"/>
</dbReference>